<dbReference type="CDD" id="cd13228">
    <property type="entry name" value="PHear_NECAP"/>
    <property type="match status" value="1"/>
</dbReference>
<evidence type="ECO:0000313" key="3">
    <source>
        <dbReference type="EMBL" id="KAG2497110.1"/>
    </source>
</evidence>
<dbReference type="AlphaFoldDB" id="A0A836C1T3"/>
<evidence type="ECO:0000313" key="4">
    <source>
        <dbReference type="Proteomes" id="UP000612055"/>
    </source>
</evidence>
<evidence type="ECO:0000259" key="2">
    <source>
        <dbReference type="Pfam" id="PF07933"/>
    </source>
</evidence>
<dbReference type="Gene3D" id="2.30.29.30">
    <property type="entry name" value="Pleckstrin-homology domain (PH domain)/Phosphotyrosine-binding domain (PTB)"/>
    <property type="match status" value="1"/>
</dbReference>
<organism evidence="3 4">
    <name type="scientific">Edaphochlamys debaryana</name>
    <dbReference type="NCBI Taxonomy" id="47281"/>
    <lineage>
        <taxon>Eukaryota</taxon>
        <taxon>Viridiplantae</taxon>
        <taxon>Chlorophyta</taxon>
        <taxon>core chlorophytes</taxon>
        <taxon>Chlorophyceae</taxon>
        <taxon>CS clade</taxon>
        <taxon>Chlamydomonadales</taxon>
        <taxon>Chlamydomonadales incertae sedis</taxon>
        <taxon>Edaphochlamys</taxon>
    </lineage>
</organism>
<proteinExistence type="predicted"/>
<name>A0A836C1T3_9CHLO</name>
<feature type="compositionally biased region" description="Low complexity" evidence="1">
    <location>
        <begin position="195"/>
        <end position="220"/>
    </location>
</feature>
<comment type="caution">
    <text evidence="3">The sequence shown here is derived from an EMBL/GenBank/DDBJ whole genome shotgun (WGS) entry which is preliminary data.</text>
</comment>
<dbReference type="Proteomes" id="UP000612055">
    <property type="component" value="Unassembled WGS sequence"/>
</dbReference>
<sequence>MSRSRLAKVTLPTDAEPGTELVKWQCKEGYIYVPIPPAGTGGHRADKWDVDKWFKALKVELVAHDDDMLVRLTDQESGDLFAECPLPNDGTPLTTAVEPVVDSSRYFVLRVVDQGTRKHAFIGLGFRERSDASGFTAGLDEYRRYLLRKKEAEAMREQHERQENGEGGPPRDLTLKDNITISLKIGGPRRDNDPSAASSSAVKAAAAASSAAEGVASLKIAPPPPASAKVAPSGPAKRPGQEGGAGGSGGDEDDEWGAFTGTS</sequence>
<dbReference type="OrthoDB" id="10265489at2759"/>
<dbReference type="PANTHER" id="PTHR12847:SF9">
    <property type="entry name" value="NECAP-LIKE PROTEIN CG9132"/>
    <property type="match status" value="1"/>
</dbReference>
<dbReference type="Pfam" id="PF07933">
    <property type="entry name" value="DUF1681"/>
    <property type="match status" value="1"/>
</dbReference>
<dbReference type="PANTHER" id="PTHR12847">
    <property type="entry name" value="ATP-BINDING CASSETTE ABC TRANSPORTER-RELATED"/>
    <property type="match status" value="1"/>
</dbReference>
<protein>
    <recommendedName>
        <fullName evidence="2">NECAP PHear domain-containing protein</fullName>
    </recommendedName>
</protein>
<feature type="compositionally biased region" description="Low complexity" evidence="1">
    <location>
        <begin position="227"/>
        <end position="237"/>
    </location>
</feature>
<feature type="compositionally biased region" description="Basic and acidic residues" evidence="1">
    <location>
        <begin position="153"/>
        <end position="164"/>
    </location>
</feature>
<dbReference type="GO" id="GO:0006897">
    <property type="term" value="P:endocytosis"/>
    <property type="evidence" value="ECO:0007669"/>
    <property type="project" value="InterPro"/>
</dbReference>
<dbReference type="InterPro" id="IPR012466">
    <property type="entry name" value="NECAP_PHear"/>
</dbReference>
<dbReference type="SUPFAM" id="SSF50729">
    <property type="entry name" value="PH domain-like"/>
    <property type="match status" value="1"/>
</dbReference>
<dbReference type="GO" id="GO:0030125">
    <property type="term" value="C:clathrin vesicle coat"/>
    <property type="evidence" value="ECO:0007669"/>
    <property type="project" value="TreeGrafter"/>
</dbReference>
<feature type="region of interest" description="Disordered" evidence="1">
    <location>
        <begin position="153"/>
        <end position="263"/>
    </location>
</feature>
<feature type="domain" description="NECAP PHear" evidence="2">
    <location>
        <begin position="22"/>
        <end position="186"/>
    </location>
</feature>
<gene>
    <name evidence="3" type="ORF">HYH03_004701</name>
</gene>
<dbReference type="EMBL" id="JAEHOE010000015">
    <property type="protein sequence ID" value="KAG2497110.1"/>
    <property type="molecule type" value="Genomic_DNA"/>
</dbReference>
<accession>A0A836C1T3</accession>
<evidence type="ECO:0000256" key="1">
    <source>
        <dbReference type="SAM" id="MobiDB-lite"/>
    </source>
</evidence>
<dbReference type="InterPro" id="IPR011993">
    <property type="entry name" value="PH-like_dom_sf"/>
</dbReference>
<reference evidence="3" key="1">
    <citation type="journal article" date="2020" name="bioRxiv">
        <title>Comparative genomics of Chlamydomonas.</title>
        <authorList>
            <person name="Craig R.J."/>
            <person name="Hasan A.R."/>
            <person name="Ness R.W."/>
            <person name="Keightley P.D."/>
        </authorList>
    </citation>
    <scope>NUCLEOTIDE SEQUENCE</scope>
    <source>
        <strain evidence="3">CCAP 11/70</strain>
    </source>
</reference>
<keyword evidence="4" id="KW-1185">Reference proteome</keyword>